<comment type="caution">
    <text evidence="5">The sequence shown here is derived from an EMBL/GenBank/DDBJ whole genome shotgun (WGS) entry which is preliminary data.</text>
</comment>
<proteinExistence type="inferred from homology"/>
<sequence length="123" mass="13333">MAGLATYHGSCHCGAVRFEASIDLSKGTIRCNCTLCTKQRNWAAIVPSAAFRLLQGEAGLLEYRCNTRTEQHFFCGTCGVRTFHKGESPRWGAYVAVGVNCLDDATPEELASAPIAYLDGRSL</sequence>
<comment type="similarity">
    <text evidence="1">Belongs to the Gfa family.</text>
</comment>
<name>A0ABT2A4J7_9BURK</name>
<dbReference type="PANTHER" id="PTHR28620:SF1">
    <property type="entry name" value="CENP-V_GFA DOMAIN-CONTAINING PROTEIN"/>
    <property type="match status" value="1"/>
</dbReference>
<dbReference type="PROSITE" id="PS51891">
    <property type="entry name" value="CENP_V_GFA"/>
    <property type="match status" value="1"/>
</dbReference>
<evidence type="ECO:0000256" key="2">
    <source>
        <dbReference type="ARBA" id="ARBA00022723"/>
    </source>
</evidence>
<dbReference type="SUPFAM" id="SSF51316">
    <property type="entry name" value="Mss4-like"/>
    <property type="match status" value="1"/>
</dbReference>
<keyword evidence="2" id="KW-0479">Metal-binding</keyword>
<organism evidence="5 6">
    <name type="scientific">Massilia norwichensis</name>
    <dbReference type="NCBI Taxonomy" id="1442366"/>
    <lineage>
        <taxon>Bacteria</taxon>
        <taxon>Pseudomonadati</taxon>
        <taxon>Pseudomonadota</taxon>
        <taxon>Betaproteobacteria</taxon>
        <taxon>Burkholderiales</taxon>
        <taxon>Oxalobacteraceae</taxon>
        <taxon>Telluria group</taxon>
        <taxon>Massilia</taxon>
    </lineage>
</organism>
<evidence type="ECO:0000256" key="3">
    <source>
        <dbReference type="ARBA" id="ARBA00022833"/>
    </source>
</evidence>
<gene>
    <name evidence="5" type="ORF">NX782_05990</name>
</gene>
<dbReference type="RefSeq" id="WP_258844514.1">
    <property type="nucleotide sequence ID" value="NZ_JANUGX010000005.1"/>
</dbReference>
<dbReference type="Pfam" id="PF04828">
    <property type="entry name" value="GFA"/>
    <property type="match status" value="1"/>
</dbReference>
<dbReference type="EMBL" id="JANUGX010000005">
    <property type="protein sequence ID" value="MCS0588750.1"/>
    <property type="molecule type" value="Genomic_DNA"/>
</dbReference>
<dbReference type="PANTHER" id="PTHR28620">
    <property type="entry name" value="CENTROMERE PROTEIN V"/>
    <property type="match status" value="1"/>
</dbReference>
<reference evidence="5 6" key="1">
    <citation type="submission" date="2022-08" db="EMBL/GenBank/DDBJ databases">
        <title>Reclassification of Massilia species as members of the genera Telluria, Duganella, Pseudoduganella, Mokoshia gen. nov. and Zemynaea gen. nov. using orthogonal and non-orthogonal genome-based approaches.</title>
        <authorList>
            <person name="Bowman J.P."/>
        </authorList>
    </citation>
    <scope>NUCLEOTIDE SEQUENCE [LARGE SCALE GENOMIC DNA]</scope>
    <source>
        <strain evidence="5 6">LMG 28164</strain>
    </source>
</reference>
<keyword evidence="3" id="KW-0862">Zinc</keyword>
<accession>A0ABT2A4J7</accession>
<dbReference type="Gene3D" id="2.170.150.70">
    <property type="match status" value="1"/>
</dbReference>
<dbReference type="InterPro" id="IPR011057">
    <property type="entry name" value="Mss4-like_sf"/>
</dbReference>
<evidence type="ECO:0000313" key="5">
    <source>
        <dbReference type="EMBL" id="MCS0588750.1"/>
    </source>
</evidence>
<evidence type="ECO:0000313" key="6">
    <source>
        <dbReference type="Proteomes" id="UP001205560"/>
    </source>
</evidence>
<evidence type="ECO:0000259" key="4">
    <source>
        <dbReference type="PROSITE" id="PS51891"/>
    </source>
</evidence>
<dbReference type="InterPro" id="IPR052355">
    <property type="entry name" value="CENP-V-like"/>
</dbReference>
<keyword evidence="6" id="KW-1185">Reference proteome</keyword>
<feature type="domain" description="CENP-V/GFA" evidence="4">
    <location>
        <begin position="7"/>
        <end position="123"/>
    </location>
</feature>
<dbReference type="InterPro" id="IPR006913">
    <property type="entry name" value="CENP-V/GFA"/>
</dbReference>
<dbReference type="Proteomes" id="UP001205560">
    <property type="component" value="Unassembled WGS sequence"/>
</dbReference>
<evidence type="ECO:0000256" key="1">
    <source>
        <dbReference type="ARBA" id="ARBA00005495"/>
    </source>
</evidence>
<protein>
    <submittedName>
        <fullName evidence="5">GFA family protein</fullName>
    </submittedName>
</protein>